<comment type="caution">
    <text evidence="1">The sequence shown here is derived from an EMBL/GenBank/DDBJ whole genome shotgun (WGS) entry which is preliminary data.</text>
</comment>
<sequence length="55" mass="6129">DSSSVLLNALKSTAGSKADSAIVQRSLFKLTLTSAVFEMCRLKNATERRYFPEEF</sequence>
<organism evidence="1 2">
    <name type="scientific">Halocaridina rubra</name>
    <name type="common">Hawaiian red shrimp</name>
    <dbReference type="NCBI Taxonomy" id="373956"/>
    <lineage>
        <taxon>Eukaryota</taxon>
        <taxon>Metazoa</taxon>
        <taxon>Ecdysozoa</taxon>
        <taxon>Arthropoda</taxon>
        <taxon>Crustacea</taxon>
        <taxon>Multicrustacea</taxon>
        <taxon>Malacostraca</taxon>
        <taxon>Eumalacostraca</taxon>
        <taxon>Eucarida</taxon>
        <taxon>Decapoda</taxon>
        <taxon>Pleocyemata</taxon>
        <taxon>Caridea</taxon>
        <taxon>Atyoidea</taxon>
        <taxon>Atyidae</taxon>
        <taxon>Halocaridina</taxon>
    </lineage>
</organism>
<reference evidence="1 2" key="1">
    <citation type="submission" date="2023-11" db="EMBL/GenBank/DDBJ databases">
        <title>Halocaridina rubra genome assembly.</title>
        <authorList>
            <person name="Smith C."/>
        </authorList>
    </citation>
    <scope>NUCLEOTIDE SEQUENCE [LARGE SCALE GENOMIC DNA]</scope>
    <source>
        <strain evidence="1">EP-1</strain>
        <tissue evidence="1">Whole</tissue>
    </source>
</reference>
<name>A0AAN8ZW27_HALRR</name>
<feature type="non-terminal residue" evidence="1">
    <location>
        <position position="1"/>
    </location>
</feature>
<gene>
    <name evidence="1" type="ORF">SK128_020804</name>
</gene>
<evidence type="ECO:0000313" key="1">
    <source>
        <dbReference type="EMBL" id="KAK7065873.1"/>
    </source>
</evidence>
<dbReference type="EMBL" id="JAXCGZ010019706">
    <property type="protein sequence ID" value="KAK7065873.1"/>
    <property type="molecule type" value="Genomic_DNA"/>
</dbReference>
<keyword evidence="2" id="KW-1185">Reference proteome</keyword>
<accession>A0AAN8ZW27</accession>
<dbReference type="Proteomes" id="UP001381693">
    <property type="component" value="Unassembled WGS sequence"/>
</dbReference>
<proteinExistence type="predicted"/>
<protein>
    <submittedName>
        <fullName evidence="1">Uncharacterized protein</fullName>
    </submittedName>
</protein>
<evidence type="ECO:0000313" key="2">
    <source>
        <dbReference type="Proteomes" id="UP001381693"/>
    </source>
</evidence>
<dbReference type="AlphaFoldDB" id="A0AAN8ZW27"/>